<dbReference type="RefSeq" id="WP_358133139.1">
    <property type="nucleotide sequence ID" value="NZ_JBFALK010000007.1"/>
</dbReference>
<accession>A0ABV3GEX7</accession>
<reference evidence="1 2" key="1">
    <citation type="submission" date="2024-06" db="EMBL/GenBank/DDBJ databases">
        <title>The Natural Products Discovery Center: Release of the First 8490 Sequenced Strains for Exploring Actinobacteria Biosynthetic Diversity.</title>
        <authorList>
            <person name="Kalkreuter E."/>
            <person name="Kautsar S.A."/>
            <person name="Yang D."/>
            <person name="Bader C.D."/>
            <person name="Teijaro C.N."/>
            <person name="Fluegel L."/>
            <person name="Davis C.M."/>
            <person name="Simpson J.R."/>
            <person name="Lauterbach L."/>
            <person name="Steele A.D."/>
            <person name="Gui C."/>
            <person name="Meng S."/>
            <person name="Li G."/>
            <person name="Viehrig K."/>
            <person name="Ye F."/>
            <person name="Su P."/>
            <person name="Kiefer A.F."/>
            <person name="Nichols A."/>
            <person name="Cepeda A.J."/>
            <person name="Yan W."/>
            <person name="Fan B."/>
            <person name="Jiang Y."/>
            <person name="Adhikari A."/>
            <person name="Zheng C.-J."/>
            <person name="Schuster L."/>
            <person name="Cowan T.M."/>
            <person name="Smanski M.J."/>
            <person name="Chevrette M.G."/>
            <person name="De Carvalho L.P.S."/>
            <person name="Shen B."/>
        </authorList>
    </citation>
    <scope>NUCLEOTIDE SEQUENCE [LARGE SCALE GENOMIC DNA]</scope>
    <source>
        <strain evidence="1 2">NPDC050100</strain>
    </source>
</reference>
<evidence type="ECO:0008006" key="3">
    <source>
        <dbReference type="Google" id="ProtNLM"/>
    </source>
</evidence>
<keyword evidence="2" id="KW-1185">Reference proteome</keyword>
<proteinExistence type="predicted"/>
<sequence>MTRVAQAREIARRWVIEEGVGVPGFAGAFLTGSTLWAHGDEELEPSSDVDVMVVLDTAEAPAKLGKFVHRGVLLEVSFMPAAALGTPEAVLGDYHLAGGFHVPSVLADPTGRLTEIQRAVSVDFARRRWVLARCAHAADAVRTMINGMDAAASFPDQVMPWLFGTGVTTHVLLVAGLRNPTIRRRYAAVRELLAERDRLECHESLLELLGCAEMGRSRVEHHLAVLEKAFDAAAAVQAESYRFASDVSDAARAISIGGTRELIGRGLHREAVFWLVATYARCLAKLSVAGAATRPHEDGLRELLADLGAETFDDRRRRGGRVLAALPELWRTAEAIAPS</sequence>
<protein>
    <recommendedName>
        <fullName evidence="3">Nucleotidyltransferase domain-containing protein</fullName>
    </recommendedName>
</protein>
<organism evidence="1 2">
    <name type="scientific">Microtetraspora glauca</name>
    <dbReference type="NCBI Taxonomy" id="1996"/>
    <lineage>
        <taxon>Bacteria</taxon>
        <taxon>Bacillati</taxon>
        <taxon>Actinomycetota</taxon>
        <taxon>Actinomycetes</taxon>
        <taxon>Streptosporangiales</taxon>
        <taxon>Streptosporangiaceae</taxon>
        <taxon>Microtetraspora</taxon>
    </lineage>
</organism>
<dbReference type="Proteomes" id="UP001551675">
    <property type="component" value="Unassembled WGS sequence"/>
</dbReference>
<name>A0ABV3GEX7_MICGL</name>
<gene>
    <name evidence="1" type="ORF">AB0I59_15310</name>
</gene>
<evidence type="ECO:0000313" key="2">
    <source>
        <dbReference type="Proteomes" id="UP001551675"/>
    </source>
</evidence>
<evidence type="ECO:0000313" key="1">
    <source>
        <dbReference type="EMBL" id="MEV0970006.1"/>
    </source>
</evidence>
<comment type="caution">
    <text evidence="1">The sequence shown here is derived from an EMBL/GenBank/DDBJ whole genome shotgun (WGS) entry which is preliminary data.</text>
</comment>
<dbReference type="EMBL" id="JBFALK010000007">
    <property type="protein sequence ID" value="MEV0970006.1"/>
    <property type="molecule type" value="Genomic_DNA"/>
</dbReference>